<accession>A0A9X2Z7U6</accession>
<protein>
    <submittedName>
        <fullName evidence="1">Uncharacterized protein</fullName>
    </submittedName>
</protein>
<sequence length="417" mass="45172">MTTVSVSALDMTRADTRMITALGPISVPKLDEIADTLRELAVRGAGRTPVGLIPAITSHLWDYDPDRFLGDLVELPACSVDELPALLTEQARRVGHKNAISVAVAGDYLILDMCHGLGDGRLITMINQVLGERPLPHAYPDWSFGGGTNHPLERAIAGFYGSDPRRAGAMLRARRGAAAIAIAGQDEPTLPWSRLPAVVAARTNGGTTDELRRHRDRVSPGLSVASIIFSSIVAEMRSCGVELAPTVNVIFDCRRYLPAARRVLGNFVSGLDLPVADPGDPRLLNRAISEAAACGRPLAALLMSTSSFRGRYRRGDGYVEETRVPTHPRARLAFSDIGQTFPGSEMWLSGRAERFYNAVNEPKAPEAIVFTITHRGADFDVTASFHANVFSPTVIQTALDNVAHEPGRHFMHEAKDQ</sequence>
<keyword evidence="2" id="KW-1185">Reference proteome</keyword>
<proteinExistence type="predicted"/>
<dbReference type="AlphaFoldDB" id="A0A9X2Z7U6"/>
<reference evidence="1" key="2">
    <citation type="journal article" date="2022" name="BMC Genomics">
        <title>Comparative genome analysis of mycobacteria focusing on tRNA and non-coding RNA.</title>
        <authorList>
            <person name="Behra P.R.K."/>
            <person name="Pettersson B.M.F."/>
            <person name="Ramesh M."/>
            <person name="Das S."/>
            <person name="Dasgupta S."/>
            <person name="Kirsebom L.A."/>
        </authorList>
    </citation>
    <scope>NUCLEOTIDE SEQUENCE</scope>
    <source>
        <strain evidence="1">DSM 44838</strain>
    </source>
</reference>
<evidence type="ECO:0000313" key="1">
    <source>
        <dbReference type="EMBL" id="MCV7423759.1"/>
    </source>
</evidence>
<comment type="caution">
    <text evidence="1">The sequence shown here is derived from an EMBL/GenBank/DDBJ whole genome shotgun (WGS) entry which is preliminary data.</text>
</comment>
<evidence type="ECO:0000313" key="2">
    <source>
        <dbReference type="Proteomes" id="UP001141629"/>
    </source>
</evidence>
<organism evidence="1 2">
    <name type="scientific">Mycobacterium yunnanensis</name>
    <dbReference type="NCBI Taxonomy" id="368477"/>
    <lineage>
        <taxon>Bacteria</taxon>
        <taxon>Bacillati</taxon>
        <taxon>Actinomycetota</taxon>
        <taxon>Actinomycetes</taxon>
        <taxon>Mycobacteriales</taxon>
        <taxon>Mycobacteriaceae</taxon>
        <taxon>Mycobacterium</taxon>
    </lineage>
</organism>
<reference evidence="1" key="1">
    <citation type="submission" date="2020-07" db="EMBL/GenBank/DDBJ databases">
        <authorList>
            <person name="Pettersson B.M.F."/>
            <person name="Behra P.R.K."/>
            <person name="Ramesh M."/>
            <person name="Das S."/>
            <person name="Dasgupta S."/>
            <person name="Kirsebom L.A."/>
        </authorList>
    </citation>
    <scope>NUCLEOTIDE SEQUENCE</scope>
    <source>
        <strain evidence="1">DSM 44838</strain>
    </source>
</reference>
<gene>
    <name evidence="1" type="ORF">H7K45_24705</name>
</gene>
<name>A0A9X2Z7U6_9MYCO</name>
<dbReference type="Proteomes" id="UP001141629">
    <property type="component" value="Unassembled WGS sequence"/>
</dbReference>
<dbReference type="RefSeq" id="WP_263998718.1">
    <property type="nucleotide sequence ID" value="NZ_JACKVK010000013.1"/>
</dbReference>
<dbReference type="EMBL" id="JACKVK010000013">
    <property type="protein sequence ID" value="MCV7423759.1"/>
    <property type="molecule type" value="Genomic_DNA"/>
</dbReference>